<evidence type="ECO:0000256" key="2">
    <source>
        <dbReference type="ARBA" id="ARBA00022963"/>
    </source>
</evidence>
<evidence type="ECO:0000313" key="9">
    <source>
        <dbReference type="Proteomes" id="UP000585226"/>
    </source>
</evidence>
<protein>
    <submittedName>
        <fullName evidence="7">Patatin-like phospholipase family protein</fullName>
    </submittedName>
</protein>
<dbReference type="Proteomes" id="UP000572863">
    <property type="component" value="Unassembled WGS sequence"/>
</dbReference>
<dbReference type="SUPFAM" id="SSF52151">
    <property type="entry name" value="FabD/lysophospholipase-like"/>
    <property type="match status" value="1"/>
</dbReference>
<organism evidence="7 9">
    <name type="scientific">Pseudomonas reactans</name>
    <dbReference type="NCBI Taxonomy" id="117680"/>
    <lineage>
        <taxon>Bacteria</taxon>
        <taxon>Pseudomonadati</taxon>
        <taxon>Pseudomonadota</taxon>
        <taxon>Gammaproteobacteria</taxon>
        <taxon>Pseudomonadales</taxon>
        <taxon>Pseudomonadaceae</taxon>
        <taxon>Pseudomonas</taxon>
    </lineage>
</organism>
<evidence type="ECO:0000256" key="1">
    <source>
        <dbReference type="ARBA" id="ARBA00022801"/>
    </source>
</evidence>
<dbReference type="InterPro" id="IPR002641">
    <property type="entry name" value="PNPLA_dom"/>
</dbReference>
<accession>A0A7Y8G8G0</accession>
<evidence type="ECO:0000259" key="5">
    <source>
        <dbReference type="PROSITE" id="PS51635"/>
    </source>
</evidence>
<dbReference type="AlphaFoldDB" id="A0A7Y8G8G0"/>
<proteinExistence type="predicted"/>
<feature type="domain" description="PNPLA" evidence="5">
    <location>
        <begin position="8"/>
        <end position="179"/>
    </location>
</feature>
<evidence type="ECO:0000256" key="4">
    <source>
        <dbReference type="PROSITE-ProRule" id="PRU01161"/>
    </source>
</evidence>
<dbReference type="EMBL" id="JACASD010000156">
    <property type="protein sequence ID" value="NWE92974.1"/>
    <property type="molecule type" value="Genomic_DNA"/>
</dbReference>
<dbReference type="PANTHER" id="PTHR14226:SF29">
    <property type="entry name" value="NEUROPATHY TARGET ESTERASE SWS"/>
    <property type="match status" value="1"/>
</dbReference>
<keyword evidence="8" id="KW-1185">Reference proteome</keyword>
<keyword evidence="2 4" id="KW-0442">Lipid degradation</keyword>
<reference evidence="8 9" key="1">
    <citation type="submission" date="2020-04" db="EMBL/GenBank/DDBJ databases">
        <title>Molecular characterization of pseudomonads from Agaricus bisporus reveal novel blotch 2 pathogens in Western Europe.</title>
        <authorList>
            <person name="Taparia T."/>
            <person name="Krijger M."/>
            <person name="Haynes E."/>
            <person name="Elpinstone J.G."/>
            <person name="Noble R."/>
            <person name="Van Der Wolf J."/>
        </authorList>
    </citation>
    <scope>NUCLEOTIDE SEQUENCE [LARGE SCALE GENOMIC DNA]</scope>
    <source>
        <strain evidence="6 8">P7774</strain>
        <strain evidence="7 9">P8021</strain>
    </source>
</reference>
<dbReference type="GO" id="GO:0016042">
    <property type="term" value="P:lipid catabolic process"/>
    <property type="evidence" value="ECO:0007669"/>
    <property type="project" value="UniProtKB-UniRule"/>
</dbReference>
<dbReference type="PROSITE" id="PS51635">
    <property type="entry name" value="PNPLA"/>
    <property type="match status" value="1"/>
</dbReference>
<evidence type="ECO:0000313" key="6">
    <source>
        <dbReference type="EMBL" id="NWD98323.1"/>
    </source>
</evidence>
<name>A0A7Y8G8G0_9PSED</name>
<dbReference type="PANTHER" id="PTHR14226">
    <property type="entry name" value="NEUROPATHY TARGET ESTERASE/SWISS CHEESE D.MELANOGASTER"/>
    <property type="match status" value="1"/>
</dbReference>
<keyword evidence="1 4" id="KW-0378">Hydrolase</keyword>
<dbReference type="InterPro" id="IPR016035">
    <property type="entry name" value="Acyl_Trfase/lysoPLipase"/>
</dbReference>
<comment type="caution">
    <text evidence="4">Lacks conserved residue(s) required for the propagation of feature annotation.</text>
</comment>
<dbReference type="EMBL" id="JACARY010000071">
    <property type="protein sequence ID" value="NWD98323.1"/>
    <property type="molecule type" value="Genomic_DNA"/>
</dbReference>
<dbReference type="Gene3D" id="3.40.1090.10">
    <property type="entry name" value="Cytosolic phospholipase A2 catalytic domain"/>
    <property type="match status" value="2"/>
</dbReference>
<evidence type="ECO:0000256" key="3">
    <source>
        <dbReference type="ARBA" id="ARBA00023098"/>
    </source>
</evidence>
<dbReference type="Pfam" id="PF01734">
    <property type="entry name" value="Patatin"/>
    <property type="match status" value="1"/>
</dbReference>
<comment type="caution">
    <text evidence="7">The sequence shown here is derived from an EMBL/GenBank/DDBJ whole genome shotgun (WGS) entry which is preliminary data.</text>
</comment>
<feature type="active site" description="Nucleophile" evidence="4">
    <location>
        <position position="41"/>
    </location>
</feature>
<dbReference type="GO" id="GO:0016787">
    <property type="term" value="F:hydrolase activity"/>
    <property type="evidence" value="ECO:0007669"/>
    <property type="project" value="UniProtKB-UniRule"/>
</dbReference>
<evidence type="ECO:0000313" key="8">
    <source>
        <dbReference type="Proteomes" id="UP000572863"/>
    </source>
</evidence>
<dbReference type="InterPro" id="IPR050301">
    <property type="entry name" value="NTE"/>
</dbReference>
<gene>
    <name evidence="6" type="ORF">HX871_28260</name>
    <name evidence="7" type="ORF">HX893_33190</name>
</gene>
<feature type="short sequence motif" description="GXGXXG" evidence="4">
    <location>
        <begin position="12"/>
        <end position="17"/>
    </location>
</feature>
<evidence type="ECO:0000313" key="7">
    <source>
        <dbReference type="EMBL" id="NWE92974.1"/>
    </source>
</evidence>
<dbReference type="Proteomes" id="UP000585226">
    <property type="component" value="Unassembled WGS sequence"/>
</dbReference>
<feature type="active site" description="Proton acceptor" evidence="4">
    <location>
        <position position="166"/>
    </location>
</feature>
<keyword evidence="3 4" id="KW-0443">Lipid metabolism</keyword>
<feature type="short sequence motif" description="DGA/G" evidence="4">
    <location>
        <begin position="166"/>
        <end position="168"/>
    </location>
</feature>
<sequence length="272" mass="28725">MAAEKTALVLAGGGIPGAVQVGMLQALVEVDVTIDLVVRASGGAVNGAYFAVRSHAQGVSELVDFLRNLCRADVFPFALTDTETGVLRGRWHLLRTAALQRIVRWSLPVELIETTKLPLYYIVTTNLLIGTGELLSNGNAEQALLASAATPLAFPAVWIGGKFLVDGGVASNTPIASAVVLGATRVIVVPTGFGSASTGPPKKSLALALHTLNLMSMSQLVRDIELYSPREAIHVVPRLFPLDTRSLTSTGPVNEGNRLISLLNHGQRKMGC</sequence>